<feature type="transmembrane region" description="Helical" evidence="2">
    <location>
        <begin position="586"/>
        <end position="611"/>
    </location>
</feature>
<evidence type="ECO:0000313" key="4">
    <source>
        <dbReference type="EMBL" id="KIY03310.1"/>
    </source>
</evidence>
<evidence type="ECO:0000313" key="5">
    <source>
        <dbReference type="Proteomes" id="UP000053411"/>
    </source>
</evidence>
<keyword evidence="2" id="KW-0812">Transmembrane</keyword>
<dbReference type="Gene3D" id="2.60.200.20">
    <property type="match status" value="1"/>
</dbReference>
<feature type="region of interest" description="Disordered" evidence="1">
    <location>
        <begin position="224"/>
        <end position="291"/>
    </location>
</feature>
<feature type="region of interest" description="Disordered" evidence="1">
    <location>
        <begin position="535"/>
        <end position="565"/>
    </location>
</feature>
<dbReference type="InterPro" id="IPR000253">
    <property type="entry name" value="FHA_dom"/>
</dbReference>
<feature type="domain" description="FHA" evidence="3">
    <location>
        <begin position="37"/>
        <end position="98"/>
    </location>
</feature>
<keyword evidence="2" id="KW-1133">Transmembrane helix</keyword>
<evidence type="ECO:0000259" key="3">
    <source>
        <dbReference type="PROSITE" id="PS50006"/>
    </source>
</evidence>
<dbReference type="SMART" id="SM00240">
    <property type="entry name" value="FHA"/>
    <property type="match status" value="1"/>
</dbReference>
<keyword evidence="5" id="KW-1185">Reference proteome</keyword>
<dbReference type="GO" id="GO:0005737">
    <property type="term" value="C:cytoplasm"/>
    <property type="evidence" value="ECO:0007669"/>
    <property type="project" value="TreeGrafter"/>
</dbReference>
<protein>
    <recommendedName>
        <fullName evidence="3">FHA domain-containing protein</fullName>
    </recommendedName>
</protein>
<dbReference type="OrthoDB" id="4096268at2759"/>
<feature type="compositionally biased region" description="Basic and acidic residues" evidence="1">
    <location>
        <begin position="259"/>
        <end position="288"/>
    </location>
</feature>
<evidence type="ECO:0000256" key="1">
    <source>
        <dbReference type="SAM" id="MobiDB-lite"/>
    </source>
</evidence>
<sequence length="617" mass="66946">MADHSSSKYLNLTLRELDFREPIPKRTLTLEAPDWEVRIGRGTGSRIEELTPAENNAWFDSRVLSRRHAVLRANPTTKEIHIEDIGSMHGTFVAGKRLNTNQMEPLWPEDTVTLGSDVIRGSSHFSALRFKVNWTWCDGALRQPDPNQANAGMYQNTFSADYTDEEAYGDHPAQVLHNPKEDEYDFREKSIDYHSELDEEVQVIRDSVRGPSIEIVIPGVRTFTVPESDDASNTPSHDSGADVSDEDSPITSPLIPSHIQEDKDGAPADIPHIFHDAGFHTTNPDHADPSQVLVPSSAQQADLLPTMDEDAPEEDSYGDDELENEYSDSLSSLHNPSITIENSEQYLARTSLSGMGDHPEHARAPSPSDAAMVKPSIEPGFRATLAAPPFPKFDSSGQQPVLMDQDETGGRLGSAWAGHNSVLYEPVAQHVVSEQTASASYHACAPHATLYPDLFTFQTPTMSTKAPPASSLSIAGLIRQLQAVKDVDGARKRKADQISSDERLDPNTASSDSYSSEVGDMLATTATSKVGGARSVIEDKSINPSTSASEVAESPSADDIEMPLRKKAKKDKVKAAEQCGTGCNSFVTTAGATIAGMAIGAVGMFIGLLALPEDYFM</sequence>
<evidence type="ECO:0000256" key="2">
    <source>
        <dbReference type="SAM" id="Phobius"/>
    </source>
</evidence>
<dbReference type="Pfam" id="PF00498">
    <property type="entry name" value="FHA"/>
    <property type="match status" value="1"/>
</dbReference>
<gene>
    <name evidence="4" type="ORF">Z520_01777</name>
</gene>
<dbReference type="InterPro" id="IPR051176">
    <property type="entry name" value="Cent_Immune-Sig_Mod"/>
</dbReference>
<feature type="region of interest" description="Disordered" evidence="1">
    <location>
        <begin position="308"/>
        <end position="335"/>
    </location>
</feature>
<accession>A0A0D2KIK8</accession>
<feature type="region of interest" description="Disordered" evidence="1">
    <location>
        <begin position="486"/>
        <end position="517"/>
    </location>
</feature>
<dbReference type="InterPro" id="IPR008984">
    <property type="entry name" value="SMAD_FHA_dom_sf"/>
</dbReference>
<dbReference type="EMBL" id="KN848063">
    <property type="protein sequence ID" value="KIY03310.1"/>
    <property type="molecule type" value="Genomic_DNA"/>
</dbReference>
<dbReference type="VEuPathDB" id="FungiDB:Z520_01777"/>
<organism evidence="4 5">
    <name type="scientific">Fonsecaea multimorphosa CBS 102226</name>
    <dbReference type="NCBI Taxonomy" id="1442371"/>
    <lineage>
        <taxon>Eukaryota</taxon>
        <taxon>Fungi</taxon>
        <taxon>Dikarya</taxon>
        <taxon>Ascomycota</taxon>
        <taxon>Pezizomycotina</taxon>
        <taxon>Eurotiomycetes</taxon>
        <taxon>Chaetothyriomycetidae</taxon>
        <taxon>Chaetothyriales</taxon>
        <taxon>Herpotrichiellaceae</taxon>
        <taxon>Fonsecaea</taxon>
    </lineage>
</organism>
<dbReference type="AlphaFoldDB" id="A0A0D2KIK8"/>
<proteinExistence type="predicted"/>
<feature type="compositionally biased region" description="Acidic residues" evidence="1">
    <location>
        <begin position="308"/>
        <end position="326"/>
    </location>
</feature>
<reference evidence="4 5" key="1">
    <citation type="submission" date="2015-01" db="EMBL/GenBank/DDBJ databases">
        <title>The Genome Sequence of Fonsecaea multimorphosa CBS 102226.</title>
        <authorList>
            <consortium name="The Broad Institute Genomics Platform"/>
            <person name="Cuomo C."/>
            <person name="de Hoog S."/>
            <person name="Gorbushina A."/>
            <person name="Stielow B."/>
            <person name="Teixiera M."/>
            <person name="Abouelleil A."/>
            <person name="Chapman S.B."/>
            <person name="Priest M."/>
            <person name="Young S.K."/>
            <person name="Wortman J."/>
            <person name="Nusbaum C."/>
            <person name="Birren B."/>
        </authorList>
    </citation>
    <scope>NUCLEOTIDE SEQUENCE [LARGE SCALE GENOMIC DNA]</scope>
    <source>
        <strain evidence="4 5">CBS 102226</strain>
    </source>
</reference>
<dbReference type="STRING" id="1442371.A0A0D2KIK8"/>
<dbReference type="PROSITE" id="PS50006">
    <property type="entry name" value="FHA_DOMAIN"/>
    <property type="match status" value="1"/>
</dbReference>
<dbReference type="PANTHER" id="PTHR15715">
    <property type="entry name" value="CENTROSOMAL PROTEIN OF 170 KDA"/>
    <property type="match status" value="1"/>
</dbReference>
<dbReference type="GeneID" id="27707523"/>
<feature type="compositionally biased region" description="Polar residues" evidence="1">
    <location>
        <begin position="507"/>
        <end position="516"/>
    </location>
</feature>
<dbReference type="Proteomes" id="UP000053411">
    <property type="component" value="Unassembled WGS sequence"/>
</dbReference>
<dbReference type="SUPFAM" id="SSF49879">
    <property type="entry name" value="SMAD/FHA domain"/>
    <property type="match status" value="1"/>
</dbReference>
<dbReference type="RefSeq" id="XP_016637432.1">
    <property type="nucleotide sequence ID" value="XM_016772293.1"/>
</dbReference>
<keyword evidence="2" id="KW-0472">Membrane</keyword>
<dbReference type="PANTHER" id="PTHR15715:SF37">
    <property type="entry name" value="LD47843P"/>
    <property type="match status" value="1"/>
</dbReference>
<name>A0A0D2KIK8_9EURO</name>